<feature type="transmembrane region" description="Helical" evidence="1">
    <location>
        <begin position="102"/>
        <end position="122"/>
    </location>
</feature>
<protein>
    <submittedName>
        <fullName evidence="2">ABC transporter permease</fullName>
    </submittedName>
</protein>
<feature type="transmembrane region" description="Helical" evidence="1">
    <location>
        <begin position="53"/>
        <end position="71"/>
    </location>
</feature>
<feature type="transmembrane region" description="Helical" evidence="1">
    <location>
        <begin position="245"/>
        <end position="264"/>
    </location>
</feature>
<evidence type="ECO:0000313" key="2">
    <source>
        <dbReference type="EMBL" id="KGO32481.1"/>
    </source>
</evidence>
<keyword evidence="1" id="KW-0812">Transmembrane</keyword>
<name>A0ABR4XTS1_9LACO</name>
<dbReference type="PANTHER" id="PTHR37305">
    <property type="entry name" value="INTEGRAL MEMBRANE PROTEIN-RELATED"/>
    <property type="match status" value="1"/>
</dbReference>
<dbReference type="Proteomes" id="UP000030023">
    <property type="component" value="Unassembled WGS sequence"/>
</dbReference>
<keyword evidence="3" id="KW-1185">Reference proteome</keyword>
<reference evidence="2 3" key="1">
    <citation type="journal article" date="2014" name="Antonie Van Leeuwenhoek">
        <title>Oenococcus alcoholitolerans sp. nov., a lactic acid bacteria isolated from cachaca and ethanol fermentation processes.</title>
        <authorList>
            <person name="Badotti F."/>
            <person name="Moreira A.P."/>
            <person name="Tonon L.A."/>
            <person name="de Lucena B.T."/>
            <person name="Gomes Fde C."/>
            <person name="Kruger R."/>
            <person name="Thompson C.C."/>
            <person name="de Morais M.A.Jr."/>
            <person name="Rosa C.A."/>
            <person name="Thompson F.L."/>
        </authorList>
    </citation>
    <scope>NUCLEOTIDE SEQUENCE [LARGE SCALE GENOMIC DNA]</scope>
    <source>
        <strain evidence="2 3">UFRJ-M7.2.18</strain>
    </source>
</reference>
<dbReference type="EMBL" id="AXCV01000014">
    <property type="protein sequence ID" value="KGO32481.1"/>
    <property type="molecule type" value="Genomic_DNA"/>
</dbReference>
<evidence type="ECO:0000256" key="1">
    <source>
        <dbReference type="SAM" id="Phobius"/>
    </source>
</evidence>
<feature type="transmembrane region" description="Helical" evidence="1">
    <location>
        <begin position="187"/>
        <end position="208"/>
    </location>
</feature>
<organism evidence="2 3">
    <name type="scientific">Oenococcus alcoholitolerans</name>
    <dbReference type="NCBI Taxonomy" id="931074"/>
    <lineage>
        <taxon>Bacteria</taxon>
        <taxon>Bacillati</taxon>
        <taxon>Bacillota</taxon>
        <taxon>Bacilli</taxon>
        <taxon>Lactobacillales</taxon>
        <taxon>Lactobacillaceae</taxon>
        <taxon>Oenococcus</taxon>
    </lineage>
</organism>
<accession>A0ABR4XTS1</accession>
<gene>
    <name evidence="2" type="ORF">Q757_00750</name>
</gene>
<sequence length="281" mass="32447">MRQSIKQEFFKSFHRLSYWVYTAIIFLVPLATAVIYRLTDSKTHELDYVSHHGYYIAFVSIFLIVLFSSILSEEFQFDTIKVIAARGNSRIAIFMAKVFKLVFDYIFFYVIAVISYLLWWLLVAGNQHFLYQVVTSKTGSYIFSTVKYSEWTFLWHNFLAGMVSIAFVGSIALMISSFLKSNSIAIASAFIVYLAGNIINGLSMSLFYKNFHLISWNPFNTNIAFGQQVFDSRIAFYHLTVAQSLSATLVWIFLFLAIAGLVFSRRNLKNAYQKNNRSIYN</sequence>
<evidence type="ECO:0000313" key="3">
    <source>
        <dbReference type="Proteomes" id="UP000030023"/>
    </source>
</evidence>
<feature type="transmembrane region" description="Helical" evidence="1">
    <location>
        <begin position="153"/>
        <end position="175"/>
    </location>
</feature>
<keyword evidence="1" id="KW-0472">Membrane</keyword>
<feature type="transmembrane region" description="Helical" evidence="1">
    <location>
        <begin position="16"/>
        <end position="38"/>
    </location>
</feature>
<dbReference type="PANTHER" id="PTHR37305:SF1">
    <property type="entry name" value="MEMBRANE PROTEIN"/>
    <property type="match status" value="1"/>
</dbReference>
<comment type="caution">
    <text evidence="2">The sequence shown here is derived from an EMBL/GenBank/DDBJ whole genome shotgun (WGS) entry which is preliminary data.</text>
</comment>
<keyword evidence="1" id="KW-1133">Transmembrane helix</keyword>
<proteinExistence type="predicted"/>